<organism evidence="3 5">
    <name type="scientific">Trichinella pseudospiralis</name>
    <name type="common">Parasitic roundworm</name>
    <dbReference type="NCBI Taxonomy" id="6337"/>
    <lineage>
        <taxon>Eukaryota</taxon>
        <taxon>Metazoa</taxon>
        <taxon>Ecdysozoa</taxon>
        <taxon>Nematoda</taxon>
        <taxon>Enoplea</taxon>
        <taxon>Dorylaimia</taxon>
        <taxon>Trichinellida</taxon>
        <taxon>Trichinellidae</taxon>
        <taxon>Trichinella</taxon>
    </lineage>
</organism>
<keyword evidence="1" id="KW-0175">Coiled coil</keyword>
<name>A0A0V1JYF9_TRIPS</name>
<dbReference type="AlphaFoldDB" id="A0A0V1JYF9"/>
<feature type="coiled-coil region" evidence="1">
    <location>
        <begin position="7"/>
        <end position="39"/>
    </location>
</feature>
<comment type="caution">
    <text evidence="3">The sequence shown here is derived from an EMBL/GenBank/DDBJ whole genome shotgun (WGS) entry which is preliminary data.</text>
</comment>
<evidence type="ECO:0000313" key="3">
    <source>
        <dbReference type="EMBL" id="KRZ40001.1"/>
    </source>
</evidence>
<proteinExistence type="predicted"/>
<protein>
    <submittedName>
        <fullName evidence="3">Uncharacterized protein</fullName>
    </submittedName>
</protein>
<evidence type="ECO:0000256" key="1">
    <source>
        <dbReference type="SAM" id="Coils"/>
    </source>
</evidence>
<dbReference type="EMBL" id="JYDV01000030">
    <property type="protein sequence ID" value="KRZ40001.1"/>
    <property type="molecule type" value="Genomic_DNA"/>
</dbReference>
<reference evidence="4 5" key="1">
    <citation type="submission" date="2015-01" db="EMBL/GenBank/DDBJ databases">
        <title>Evolution of Trichinella species and genotypes.</title>
        <authorList>
            <person name="Korhonen P.K."/>
            <person name="Edoardo P."/>
            <person name="Giuseppe L.R."/>
            <person name="Gasser R.B."/>
        </authorList>
    </citation>
    <scope>NUCLEOTIDE SEQUENCE [LARGE SCALE GENOMIC DNA]</scope>
    <source>
        <strain evidence="3">ISS176</strain>
        <strain evidence="2">ISS588</strain>
    </source>
</reference>
<dbReference type="EMBL" id="JYDS01000038">
    <property type="protein sequence ID" value="KRZ30108.1"/>
    <property type="molecule type" value="Genomic_DNA"/>
</dbReference>
<dbReference type="Proteomes" id="UP000054826">
    <property type="component" value="Unassembled WGS sequence"/>
</dbReference>
<accession>A0A0V1JYF9</accession>
<evidence type="ECO:0000313" key="4">
    <source>
        <dbReference type="Proteomes" id="UP000054805"/>
    </source>
</evidence>
<sequence length="98" mass="11283">MDTIITLKQRTRRAEACQLEILNEENEQLRPEEEEEEEESSALCVVRRVVCVVCLPSSTAGVTLVEIEKTFFMHVISSKQTQATINRRDFHLKICCID</sequence>
<gene>
    <name evidence="2" type="ORF">T4B_3006</name>
    <name evidence="3" type="ORF">T4C_4722</name>
</gene>
<evidence type="ECO:0000313" key="2">
    <source>
        <dbReference type="EMBL" id="KRZ30108.1"/>
    </source>
</evidence>
<evidence type="ECO:0000313" key="5">
    <source>
        <dbReference type="Proteomes" id="UP000054826"/>
    </source>
</evidence>
<dbReference type="Proteomes" id="UP000054805">
    <property type="component" value="Unassembled WGS sequence"/>
</dbReference>
<keyword evidence="4" id="KW-1185">Reference proteome</keyword>